<dbReference type="EMBL" id="JALLPB020000183">
    <property type="protein sequence ID" value="KAL3815797.1"/>
    <property type="molecule type" value="Genomic_DNA"/>
</dbReference>
<dbReference type="Pfam" id="PF01408">
    <property type="entry name" value="GFO_IDH_MocA"/>
    <property type="match status" value="1"/>
</dbReference>
<evidence type="ECO:0000259" key="2">
    <source>
        <dbReference type="Pfam" id="PF01408"/>
    </source>
</evidence>
<proteinExistence type="predicted"/>
<gene>
    <name evidence="3" type="ORF">ACHAXA_001691</name>
</gene>
<name>A0ABD3RTL1_9STRA</name>
<dbReference type="SUPFAM" id="SSF51735">
    <property type="entry name" value="NAD(P)-binding Rossmann-fold domains"/>
    <property type="match status" value="1"/>
</dbReference>
<dbReference type="PANTHER" id="PTHR43377">
    <property type="entry name" value="BILIVERDIN REDUCTASE A"/>
    <property type="match status" value="1"/>
</dbReference>
<dbReference type="SUPFAM" id="SSF55347">
    <property type="entry name" value="Glyceraldehyde-3-phosphate dehydrogenase-like, C-terminal domain"/>
    <property type="match status" value="1"/>
</dbReference>
<dbReference type="InterPro" id="IPR036291">
    <property type="entry name" value="NAD(P)-bd_dom_sf"/>
</dbReference>
<evidence type="ECO:0000313" key="4">
    <source>
        <dbReference type="Proteomes" id="UP001530377"/>
    </source>
</evidence>
<feature type="domain" description="Gfo/Idh/MocA-like oxidoreductase N-terminal" evidence="2">
    <location>
        <begin position="24"/>
        <end position="123"/>
    </location>
</feature>
<dbReference type="PANTHER" id="PTHR43377:SF1">
    <property type="entry name" value="BILIVERDIN REDUCTASE A"/>
    <property type="match status" value="1"/>
</dbReference>
<dbReference type="AlphaFoldDB" id="A0ABD3RTL1"/>
<feature type="region of interest" description="Disordered" evidence="1">
    <location>
        <begin position="226"/>
        <end position="250"/>
    </location>
</feature>
<dbReference type="InterPro" id="IPR000683">
    <property type="entry name" value="Gfo/Idh/MocA-like_OxRdtase_N"/>
</dbReference>
<evidence type="ECO:0000313" key="3">
    <source>
        <dbReference type="EMBL" id="KAL3815797.1"/>
    </source>
</evidence>
<dbReference type="InterPro" id="IPR051450">
    <property type="entry name" value="Gfo/Idh/MocA_Oxidoreductases"/>
</dbReference>
<accession>A0ABD3RTL1</accession>
<evidence type="ECO:0000256" key="1">
    <source>
        <dbReference type="SAM" id="MobiDB-lite"/>
    </source>
</evidence>
<dbReference type="Gene3D" id="3.30.360.10">
    <property type="entry name" value="Dihydrodipicolinate Reductase, domain 2"/>
    <property type="match status" value="1"/>
</dbReference>
<organism evidence="3 4">
    <name type="scientific">Cyclostephanos tholiformis</name>
    <dbReference type="NCBI Taxonomy" id="382380"/>
    <lineage>
        <taxon>Eukaryota</taxon>
        <taxon>Sar</taxon>
        <taxon>Stramenopiles</taxon>
        <taxon>Ochrophyta</taxon>
        <taxon>Bacillariophyta</taxon>
        <taxon>Coscinodiscophyceae</taxon>
        <taxon>Thalassiosirophycidae</taxon>
        <taxon>Stephanodiscales</taxon>
        <taxon>Stephanodiscaceae</taxon>
        <taxon>Cyclostephanos</taxon>
    </lineage>
</organism>
<comment type="caution">
    <text evidence="3">The sequence shown here is derived from an EMBL/GenBank/DDBJ whole genome shotgun (WGS) entry which is preliminary data.</text>
</comment>
<dbReference type="Gene3D" id="3.40.50.720">
    <property type="entry name" value="NAD(P)-binding Rossmann-like Domain"/>
    <property type="match status" value="1"/>
</dbReference>
<protein>
    <recommendedName>
        <fullName evidence="2">Gfo/Idh/MocA-like oxidoreductase N-terminal domain-containing protein</fullName>
    </recommendedName>
</protein>
<reference evidence="3 4" key="1">
    <citation type="submission" date="2024-10" db="EMBL/GenBank/DDBJ databases">
        <title>Updated reference genomes for cyclostephanoid diatoms.</title>
        <authorList>
            <person name="Roberts W.R."/>
            <person name="Alverson A.J."/>
        </authorList>
    </citation>
    <scope>NUCLEOTIDE SEQUENCE [LARGE SCALE GENOMIC DNA]</scope>
    <source>
        <strain evidence="3 4">AJA228-03</strain>
    </source>
</reference>
<dbReference type="Proteomes" id="UP001530377">
    <property type="component" value="Unassembled WGS sequence"/>
</dbReference>
<sequence>MSNDTSMGAVSKHEIATDVAPAARVAVIGCGWWAQGWHLPHLAANSPSVKIVAVVDTAPKLVSTLSSSPLLCLDLLSEKYQCPCYTSVSQMLEDVGPALDGAIIATSHASHFEVGMLLLNEGIRRRRIEEDGGQGKDKTHRILNILMEKPMTTDVNEARRLWEMSSKGYPEGAFIINHTANYRPQTQIARHIIASNQIGKIRHISAYMNGPLMWLFNDSSNHSWVSKTPWKNTTSSNEENETTDDRSPLPGNGYAYGQVAHLIAWIYAVLGAGEKSDAEEIAVPTKVYCNMSHAPKTGADISFAAVITCCDDVTFALSGTALLPGSQYADPPIGKHINIELFGEVGSLMYGGDDKIPGSGRLELRRSEIGKKCQPEYPCSDQDWSGLLREGTGMEFNMSEIKDKFYFEDGDQEGIGPGSLKAFLDACRNSCKGTKTPINDSFVGLRTVQIIDAMYRSSISGNAEEIDI</sequence>
<keyword evidence="4" id="KW-1185">Reference proteome</keyword>